<dbReference type="InterPro" id="IPR001309">
    <property type="entry name" value="Pept_C14_p20"/>
</dbReference>
<organism evidence="3 4">
    <name type="scientific">Spirochaeta isovalerica</name>
    <dbReference type="NCBI Taxonomy" id="150"/>
    <lineage>
        <taxon>Bacteria</taxon>
        <taxon>Pseudomonadati</taxon>
        <taxon>Spirochaetota</taxon>
        <taxon>Spirochaetia</taxon>
        <taxon>Spirochaetales</taxon>
        <taxon>Spirochaetaceae</taxon>
        <taxon>Spirochaeta</taxon>
    </lineage>
</organism>
<protein>
    <submittedName>
        <fullName evidence="3">Formylglycine-generating enzyme required for sulfatase activity</fullName>
    </submittedName>
</protein>
<accession>A0A841RJG8</accession>
<dbReference type="Gene3D" id="3.40.50.1460">
    <property type="match status" value="1"/>
</dbReference>
<proteinExistence type="predicted"/>
<sequence length="570" mass="62799">MRKFLLLSIVLFFTYPLFSQAKTALIIGNGDYKHFSTLSNPVDEARDMRNALQRIGFEVILLTDGTEDEIYDAITLFEDKLKAKGGLALFHYGGHGVQVNGSNYLIPVNADIPDERRVKSRAVDVEEIVSAMASSGSRTNIIILDACRDNPLPGESRSASRGLAVIGNQPPDSIIVYSADAGTTAQDGLFTPTLLKYIETPGLEFYDILKKVRTEVREASGGMQRTGDYNQLESDIYLAGRGSGSGLIVEREEFGSLRISVFEPCEVFIDGRPAGSLEANSSAVLNDVKTGSRTVEAVYREGRETLEVRIYKNETSEAAFKQRIKKESPVDENNLVRVSGGTVEMGALLGDSDEKPTHFITVSDFIISRYEVTQKEYEAVMGRNPSDRNYSYGDDYPVNKVSWLDAIEFCNKLSLLEGLEPCYSGRGRSLACDFDANGYRLPTEAEWFFAAGGGTVGQAKSIYAGANLPGPVSWYDNNSSNTVHPVGLKNPNELGLYDMSGNVAEWCWDYYGEYTSSLKVDPTGPEEGRQRVVRGGGWNNLSTDGRINKRKSESIAGKSFNLGFRIVRRE</sequence>
<dbReference type="InterPro" id="IPR042095">
    <property type="entry name" value="SUMF_sf"/>
</dbReference>
<dbReference type="RefSeq" id="WP_184748885.1">
    <property type="nucleotide sequence ID" value="NZ_JACHGJ010000015.1"/>
</dbReference>
<dbReference type="InterPro" id="IPR016187">
    <property type="entry name" value="CTDL_fold"/>
</dbReference>
<evidence type="ECO:0000313" key="4">
    <source>
        <dbReference type="Proteomes" id="UP000587760"/>
    </source>
</evidence>
<evidence type="ECO:0000313" key="3">
    <source>
        <dbReference type="EMBL" id="MBB6482648.1"/>
    </source>
</evidence>
<dbReference type="InterPro" id="IPR005532">
    <property type="entry name" value="SUMF_dom"/>
</dbReference>
<dbReference type="PROSITE" id="PS50208">
    <property type="entry name" value="CASPASE_P20"/>
    <property type="match status" value="1"/>
</dbReference>
<keyword evidence="1" id="KW-0732">Signal</keyword>
<evidence type="ECO:0000256" key="1">
    <source>
        <dbReference type="SAM" id="SignalP"/>
    </source>
</evidence>
<dbReference type="Pfam" id="PF03781">
    <property type="entry name" value="FGE-sulfatase"/>
    <property type="match status" value="1"/>
</dbReference>
<dbReference type="SUPFAM" id="SSF56436">
    <property type="entry name" value="C-type lectin-like"/>
    <property type="match status" value="1"/>
</dbReference>
<dbReference type="PANTHER" id="PTHR22576">
    <property type="entry name" value="MUCOSA ASSOCIATED LYMPHOID TISSUE LYMPHOMA TRANSLOCATION PROTEIN 1/PARACASPASE"/>
    <property type="match status" value="1"/>
</dbReference>
<dbReference type="PANTHER" id="PTHR22576:SF37">
    <property type="entry name" value="MUCOSA-ASSOCIATED LYMPHOID TISSUE LYMPHOMA TRANSLOCATION PROTEIN 1"/>
    <property type="match status" value="1"/>
</dbReference>
<dbReference type="InterPro" id="IPR052039">
    <property type="entry name" value="Caspase-related_regulators"/>
</dbReference>
<dbReference type="GO" id="GO:0006508">
    <property type="term" value="P:proteolysis"/>
    <property type="evidence" value="ECO:0007669"/>
    <property type="project" value="InterPro"/>
</dbReference>
<reference evidence="3 4" key="1">
    <citation type="submission" date="2020-08" db="EMBL/GenBank/DDBJ databases">
        <title>Genomic Encyclopedia of Type Strains, Phase IV (KMG-IV): sequencing the most valuable type-strain genomes for metagenomic binning, comparative biology and taxonomic classification.</title>
        <authorList>
            <person name="Goeker M."/>
        </authorList>
    </citation>
    <scope>NUCLEOTIDE SEQUENCE [LARGE SCALE GENOMIC DNA]</scope>
    <source>
        <strain evidence="3 4">DSM 2461</strain>
    </source>
</reference>
<dbReference type="InterPro" id="IPR029030">
    <property type="entry name" value="Caspase-like_dom_sf"/>
</dbReference>
<dbReference type="EMBL" id="JACHGJ010000015">
    <property type="protein sequence ID" value="MBB6482648.1"/>
    <property type="molecule type" value="Genomic_DNA"/>
</dbReference>
<dbReference type="Proteomes" id="UP000587760">
    <property type="component" value="Unassembled WGS sequence"/>
</dbReference>
<dbReference type="Pfam" id="PF00656">
    <property type="entry name" value="Peptidase_C14"/>
    <property type="match status" value="1"/>
</dbReference>
<dbReference type="AlphaFoldDB" id="A0A841RJG8"/>
<feature type="chain" id="PRO_5032373549" evidence="1">
    <location>
        <begin position="22"/>
        <end position="570"/>
    </location>
</feature>
<dbReference type="SUPFAM" id="SSF52129">
    <property type="entry name" value="Caspase-like"/>
    <property type="match status" value="1"/>
</dbReference>
<dbReference type="GO" id="GO:0004197">
    <property type="term" value="F:cysteine-type endopeptidase activity"/>
    <property type="evidence" value="ECO:0007669"/>
    <property type="project" value="InterPro"/>
</dbReference>
<name>A0A841RJG8_9SPIO</name>
<evidence type="ECO:0000259" key="2">
    <source>
        <dbReference type="PROSITE" id="PS50208"/>
    </source>
</evidence>
<keyword evidence="4" id="KW-1185">Reference proteome</keyword>
<feature type="domain" description="Caspase family p20" evidence="2">
    <location>
        <begin position="20"/>
        <end position="151"/>
    </location>
</feature>
<dbReference type="InterPro" id="IPR011600">
    <property type="entry name" value="Pept_C14_caspase"/>
</dbReference>
<gene>
    <name evidence="3" type="ORF">HNR50_004353</name>
</gene>
<feature type="signal peptide" evidence="1">
    <location>
        <begin position="1"/>
        <end position="21"/>
    </location>
</feature>
<comment type="caution">
    <text evidence="3">The sequence shown here is derived from an EMBL/GenBank/DDBJ whole genome shotgun (WGS) entry which is preliminary data.</text>
</comment>
<dbReference type="Gene3D" id="3.90.1580.10">
    <property type="entry name" value="paralog of FGE (formylglycine-generating enzyme)"/>
    <property type="match status" value="1"/>
</dbReference>